<feature type="domain" description="Methyltransferase" evidence="2">
    <location>
        <begin position="238"/>
        <end position="428"/>
    </location>
</feature>
<feature type="signal peptide" evidence="1">
    <location>
        <begin position="1"/>
        <end position="16"/>
    </location>
</feature>
<comment type="caution">
    <text evidence="3">The sequence shown here is derived from an EMBL/GenBank/DDBJ whole genome shotgun (WGS) entry which is preliminary data.</text>
</comment>
<keyword evidence="4" id="KW-1185">Reference proteome</keyword>
<dbReference type="PANTHER" id="PTHR32026:SF10">
    <property type="entry name" value="METHYLTRANSFERASE-LIKE PROTEIN 24-RELATED"/>
    <property type="match status" value="1"/>
</dbReference>
<keyword evidence="1" id="KW-0732">Signal</keyword>
<dbReference type="Pfam" id="PF13383">
    <property type="entry name" value="Methyltransf_22"/>
    <property type="match status" value="1"/>
</dbReference>
<organism evidence="3 4">
    <name type="scientific">Durusdinium trenchii</name>
    <dbReference type="NCBI Taxonomy" id="1381693"/>
    <lineage>
        <taxon>Eukaryota</taxon>
        <taxon>Sar</taxon>
        <taxon>Alveolata</taxon>
        <taxon>Dinophyceae</taxon>
        <taxon>Suessiales</taxon>
        <taxon>Symbiodiniaceae</taxon>
        <taxon>Durusdinium</taxon>
    </lineage>
</organism>
<evidence type="ECO:0000313" key="4">
    <source>
        <dbReference type="Proteomes" id="UP001642484"/>
    </source>
</evidence>
<name>A0ABP0LUZ5_9DINO</name>
<dbReference type="InterPro" id="IPR025714">
    <property type="entry name" value="Methyltranfer_dom"/>
</dbReference>
<evidence type="ECO:0000313" key="3">
    <source>
        <dbReference type="EMBL" id="CAK9043048.1"/>
    </source>
</evidence>
<dbReference type="EMBL" id="CAXAMN010014335">
    <property type="protein sequence ID" value="CAK9043048.1"/>
    <property type="molecule type" value="Genomic_DNA"/>
</dbReference>
<evidence type="ECO:0000256" key="1">
    <source>
        <dbReference type="SAM" id="SignalP"/>
    </source>
</evidence>
<gene>
    <name evidence="3" type="ORF">CCMP2556_LOCUS22837</name>
</gene>
<proteinExistence type="predicted"/>
<dbReference type="InterPro" id="IPR026913">
    <property type="entry name" value="METTL24"/>
</dbReference>
<reference evidence="3 4" key="1">
    <citation type="submission" date="2024-02" db="EMBL/GenBank/DDBJ databases">
        <authorList>
            <person name="Chen Y."/>
            <person name="Shah S."/>
            <person name="Dougan E. K."/>
            <person name="Thang M."/>
            <person name="Chan C."/>
        </authorList>
    </citation>
    <scope>NUCLEOTIDE SEQUENCE [LARGE SCALE GENOMIC DNA]</scope>
</reference>
<evidence type="ECO:0000259" key="2">
    <source>
        <dbReference type="Pfam" id="PF13383"/>
    </source>
</evidence>
<accession>A0ABP0LUZ5</accession>
<protein>
    <recommendedName>
        <fullName evidence="2">Methyltransferase domain-containing protein</fullName>
    </recommendedName>
</protein>
<feature type="chain" id="PRO_5047201122" description="Methyltransferase domain-containing protein" evidence="1">
    <location>
        <begin position="17"/>
        <end position="486"/>
    </location>
</feature>
<sequence length="486" mass="54203">MAMFLVLLSLISVCVADLDAKGACALQTKHRLEEGAAARKVSVTCEADELICYDQAGHTQSCHPKSRVVKHAIPQQKRLELNKDSPKSSGQFSANLERDQASLKQVELLRAEVYRGQTDVLQALENLRLQVAESKRALPVPVPAHLSNNATLAANATAPPTPTPTVPPVRLPPLPVAAPVTAGPTAAVTMAPLATNLRQGDGPIWDSKVIMIERKAEKQYWYQRQEKNAPIHPAFIKYNSNWPCLWGEEYTGQGSGDGNKWTCGARLIQAPCVVYSFGSNNDMKFELGIHELGLHCEIHIYDPTSPEPRDARRIGARFHKVGLGARDGFQGRFPVKTLKSLMKENGHSHIDILKVDIEDAEHEAIPQIAHEGWPSVGQFLVEVHIRNFANDMSLDKLITLIEKGNLRLFHQEVNWQYGASCCTEYAFIHKDWRPERKKYDMMMAATFVDVPLRDPRQPLPSHLRPPQVRYPAQMPQAVLPRAHGPR</sequence>
<dbReference type="Proteomes" id="UP001642484">
    <property type="component" value="Unassembled WGS sequence"/>
</dbReference>
<dbReference type="PANTHER" id="PTHR32026">
    <property type="entry name" value="METHYLTRANSFERASE-LIKE PROTEIN 24"/>
    <property type="match status" value="1"/>
</dbReference>